<protein>
    <recommendedName>
        <fullName evidence="1">GerMN domain-containing protein</fullName>
    </recommendedName>
</protein>
<evidence type="ECO:0000259" key="1">
    <source>
        <dbReference type="SMART" id="SM00909"/>
    </source>
</evidence>
<evidence type="ECO:0000313" key="2">
    <source>
        <dbReference type="EMBL" id="NKE08756.1"/>
    </source>
</evidence>
<dbReference type="RefSeq" id="WP_119932406.1">
    <property type="nucleotide sequence ID" value="NZ_JAAVUN010000002.1"/>
</dbReference>
<dbReference type="EMBL" id="JAAVUN010000002">
    <property type="protein sequence ID" value="NKE08756.1"/>
    <property type="molecule type" value="Genomic_DNA"/>
</dbReference>
<name>A0A846U4V6_9MICC</name>
<reference evidence="2 3" key="1">
    <citation type="submission" date="2020-02" db="EMBL/GenBank/DDBJ databases">
        <authorList>
            <person name="Sun Q."/>
        </authorList>
    </citation>
    <scope>NUCLEOTIDE SEQUENCE [LARGE SCALE GENOMIC DNA]</scope>
    <source>
        <strain evidence="2 3">YIM 13062</strain>
    </source>
</reference>
<feature type="domain" description="GerMN" evidence="1">
    <location>
        <begin position="81"/>
        <end position="177"/>
    </location>
</feature>
<dbReference type="Proteomes" id="UP000521379">
    <property type="component" value="Unassembled WGS sequence"/>
</dbReference>
<dbReference type="AlphaFoldDB" id="A0A846U4V6"/>
<evidence type="ECO:0000313" key="3">
    <source>
        <dbReference type="Proteomes" id="UP000521379"/>
    </source>
</evidence>
<dbReference type="InterPro" id="IPR019606">
    <property type="entry name" value="GerMN"/>
</dbReference>
<comment type="caution">
    <text evidence="2">The sequence shown here is derived from an EMBL/GenBank/DDBJ whole genome shotgun (WGS) entry which is preliminary data.</text>
</comment>
<accession>A0A846U4V6</accession>
<keyword evidence="3" id="KW-1185">Reference proteome</keyword>
<organism evidence="2 3">
    <name type="scientific">Kocuria subflava</name>
    <dbReference type="NCBI Taxonomy" id="1736139"/>
    <lineage>
        <taxon>Bacteria</taxon>
        <taxon>Bacillati</taxon>
        <taxon>Actinomycetota</taxon>
        <taxon>Actinomycetes</taxon>
        <taxon>Micrococcales</taxon>
        <taxon>Micrococcaceae</taxon>
        <taxon>Kocuria</taxon>
    </lineage>
</organism>
<proteinExistence type="predicted"/>
<gene>
    <name evidence="2" type="ORF">GTW58_02085</name>
</gene>
<dbReference type="SMART" id="SM00909">
    <property type="entry name" value="Germane"/>
    <property type="match status" value="1"/>
</dbReference>
<sequence>MTQTVVGAGLAVFLTVVACSHSDGTPTTTAGGTVDLRSDRLTGDQAWQSVVPVCWTGNGDQAQRLFREPVRVRTSATADPIESSVMAMTQAQPADTDYGSMWSPITSLGTSFSRGVITLDLPSTAVSQSLDADRAELAVQQMVHTAVAAAQSSGLVTGGDLPQVRILVDGESGQEVFGSYSLPDKLSADPAALAGVSLEPERLQVEPGVLTVSGRVTDPVHDVELTVESLDGEAEVLQRMAVNQDYSRAETAMSGVEVTRTVTLEAGTYRVTITATDADGKALSDDFVVTVAEPE</sequence>
<dbReference type="Pfam" id="PF10646">
    <property type="entry name" value="Germane"/>
    <property type="match status" value="1"/>
</dbReference>